<sequence length="212" mass="22928">MSESYTVKAEAREKVGKGAARNLRRNGKVPAVIYGDKQEPLPIAIDYKETFLRLHSGGFLTTVATIEVDGKKIRVLPKDYQLDVVKDTLVHVDFLRVSAKSIVTVRVPVHFENEDEAPGIKAKNGVLNIAEHDINVHAPAEGIPDAFTVDLTGMEIGDSVHASQLKLPKGVTLVDDSDFVVASIVAPKVEVAEDDEAAEAAESTSEDDAKED</sequence>
<evidence type="ECO:0000313" key="9">
    <source>
        <dbReference type="EMBL" id="KHJ55604.1"/>
    </source>
</evidence>
<evidence type="ECO:0000259" key="8">
    <source>
        <dbReference type="Pfam" id="PF14693"/>
    </source>
</evidence>
<dbReference type="InterPro" id="IPR029751">
    <property type="entry name" value="Ribosomal_L25_dom"/>
</dbReference>
<protein>
    <recommendedName>
        <fullName evidence="5">Large ribosomal subunit protein bL25</fullName>
    </recommendedName>
    <alternativeName>
        <fullName evidence="5">General stress protein CTC</fullName>
    </alternativeName>
</protein>
<dbReference type="HAMAP" id="MF_01334">
    <property type="entry name" value="Ribosomal_bL25_CTC"/>
    <property type="match status" value="1"/>
</dbReference>
<dbReference type="OrthoDB" id="9806411at2"/>
<keyword evidence="4 5" id="KW-0687">Ribonucleoprotein</keyword>
<evidence type="ECO:0000256" key="5">
    <source>
        <dbReference type="HAMAP-Rule" id="MF_01334"/>
    </source>
</evidence>
<organism evidence="9 10">
    <name type="scientific">Aureimonas altamirensis</name>
    <dbReference type="NCBI Taxonomy" id="370622"/>
    <lineage>
        <taxon>Bacteria</taxon>
        <taxon>Pseudomonadati</taxon>
        <taxon>Pseudomonadota</taxon>
        <taxon>Alphaproteobacteria</taxon>
        <taxon>Hyphomicrobiales</taxon>
        <taxon>Aurantimonadaceae</taxon>
        <taxon>Aureimonas</taxon>
    </lineage>
</organism>
<dbReference type="CDD" id="cd00495">
    <property type="entry name" value="Ribosomal_L25_TL5_CTC"/>
    <property type="match status" value="1"/>
</dbReference>
<comment type="similarity">
    <text evidence="5">Belongs to the bacterial ribosomal protein bL25 family. CTC subfamily.</text>
</comment>
<feature type="domain" description="Large ribosomal subunit protein bL25 beta" evidence="8">
    <location>
        <begin position="103"/>
        <end position="188"/>
    </location>
</feature>
<dbReference type="Pfam" id="PF14693">
    <property type="entry name" value="Ribosomal_TL5_C"/>
    <property type="match status" value="1"/>
</dbReference>
<evidence type="ECO:0000256" key="2">
    <source>
        <dbReference type="ARBA" id="ARBA00022884"/>
    </source>
</evidence>
<evidence type="ECO:0000259" key="7">
    <source>
        <dbReference type="Pfam" id="PF01386"/>
    </source>
</evidence>
<comment type="caution">
    <text evidence="9">The sequence shown here is derived from an EMBL/GenBank/DDBJ whole genome shotgun (WGS) entry which is preliminary data.</text>
</comment>
<dbReference type="Pfam" id="PF01386">
    <property type="entry name" value="Ribosomal_L25p"/>
    <property type="match status" value="1"/>
</dbReference>
<dbReference type="NCBIfam" id="NF004128">
    <property type="entry name" value="PRK05618.1-2"/>
    <property type="match status" value="1"/>
</dbReference>
<dbReference type="GO" id="GO:0006412">
    <property type="term" value="P:translation"/>
    <property type="evidence" value="ECO:0007669"/>
    <property type="project" value="UniProtKB-UniRule"/>
</dbReference>
<feature type="region of interest" description="Disordered" evidence="6">
    <location>
        <begin position="193"/>
        <end position="212"/>
    </location>
</feature>
<gene>
    <name evidence="5" type="primary">rplY</name>
    <name evidence="5" type="synonym">ctc</name>
    <name evidence="9" type="ORF">LA66_02835</name>
</gene>
<dbReference type="InterPro" id="IPR020057">
    <property type="entry name" value="Ribosomal_bL25_b-dom"/>
</dbReference>
<dbReference type="SUPFAM" id="SSF50715">
    <property type="entry name" value="Ribosomal protein L25-like"/>
    <property type="match status" value="1"/>
</dbReference>
<comment type="subunit">
    <text evidence="5">Part of the 50S ribosomal subunit; part of the 5S rRNA/L5/L18/L25 subcomplex. Contacts the 5S rRNA. Binds to the 5S rRNA independently of L5 and L18.</text>
</comment>
<dbReference type="Gene3D" id="2.40.240.10">
    <property type="entry name" value="Ribosomal Protein L25, Chain P"/>
    <property type="match status" value="1"/>
</dbReference>
<dbReference type="NCBIfam" id="NF004612">
    <property type="entry name" value="PRK05943.1"/>
    <property type="match status" value="1"/>
</dbReference>
<evidence type="ECO:0000313" key="10">
    <source>
        <dbReference type="Proteomes" id="UP000030826"/>
    </source>
</evidence>
<evidence type="ECO:0000256" key="4">
    <source>
        <dbReference type="ARBA" id="ARBA00023274"/>
    </source>
</evidence>
<dbReference type="GO" id="GO:0003735">
    <property type="term" value="F:structural constituent of ribosome"/>
    <property type="evidence" value="ECO:0007669"/>
    <property type="project" value="InterPro"/>
</dbReference>
<dbReference type="AlphaFoldDB" id="A0A0B1Q5E8"/>
<accession>A0A0B1Q5E8</accession>
<dbReference type="STRING" id="370622.LA66_02835"/>
<evidence type="ECO:0000256" key="3">
    <source>
        <dbReference type="ARBA" id="ARBA00022980"/>
    </source>
</evidence>
<reference evidence="9 10" key="1">
    <citation type="submission" date="2014-09" db="EMBL/GenBank/DDBJ databases">
        <title>Isolation and characterization of Aurantimonas altamirensis ON-56566 from clinical sample following a dog bite.</title>
        <authorList>
            <person name="Eshaghi A."/>
            <person name="Li A."/>
            <person name="Shahinas D."/>
            <person name="Bahn P."/>
            <person name="Kus J.V."/>
            <person name="Patel S.N."/>
        </authorList>
    </citation>
    <scope>NUCLEOTIDE SEQUENCE [LARGE SCALE GENOMIC DNA]</scope>
    <source>
        <strain evidence="9 10">ON-56566</strain>
    </source>
</reference>
<dbReference type="NCBIfam" id="TIGR00731">
    <property type="entry name" value="bL25_bact_ctc"/>
    <property type="match status" value="1"/>
</dbReference>
<dbReference type="PANTHER" id="PTHR33284">
    <property type="entry name" value="RIBOSOMAL PROTEIN L25/GLN-TRNA SYNTHETASE, ANTI-CODON-BINDING DOMAIN-CONTAINING PROTEIN"/>
    <property type="match status" value="1"/>
</dbReference>
<dbReference type="Proteomes" id="UP000030826">
    <property type="component" value="Unassembled WGS sequence"/>
</dbReference>
<evidence type="ECO:0000256" key="6">
    <source>
        <dbReference type="SAM" id="MobiDB-lite"/>
    </source>
</evidence>
<dbReference type="EMBL" id="JRFJ01000001">
    <property type="protein sequence ID" value="KHJ55604.1"/>
    <property type="molecule type" value="Genomic_DNA"/>
</dbReference>
<name>A0A0B1Q5E8_9HYPH</name>
<dbReference type="InterPro" id="IPR037121">
    <property type="entry name" value="Ribosomal_bL25_C"/>
</dbReference>
<dbReference type="Gene3D" id="2.170.120.20">
    <property type="entry name" value="Ribosomal protein L25, beta domain"/>
    <property type="match status" value="1"/>
</dbReference>
<feature type="domain" description="Large ribosomal subunit protein bL25 L25" evidence="7">
    <location>
        <begin position="8"/>
        <end position="94"/>
    </location>
</feature>
<dbReference type="InterPro" id="IPR020930">
    <property type="entry name" value="Ribosomal_uL5_bac-type"/>
</dbReference>
<dbReference type="InterPro" id="IPR001021">
    <property type="entry name" value="Ribosomal_bL25_long"/>
</dbReference>
<comment type="function">
    <text evidence="5">This is one of the proteins that binds to the 5S RNA in the ribosome where it forms part of the central protuberance.</text>
</comment>
<dbReference type="RefSeq" id="WP_039188578.1">
    <property type="nucleotide sequence ID" value="NZ_JAQRFV010000011.1"/>
</dbReference>
<proteinExistence type="inferred from homology"/>
<dbReference type="PANTHER" id="PTHR33284:SF1">
    <property type="entry name" value="RIBOSOMAL PROTEIN L25_GLN-TRNA SYNTHETASE, ANTI-CODON-BINDING DOMAIN-CONTAINING PROTEIN"/>
    <property type="match status" value="1"/>
</dbReference>
<evidence type="ECO:0000256" key="1">
    <source>
        <dbReference type="ARBA" id="ARBA00022730"/>
    </source>
</evidence>
<dbReference type="InterPro" id="IPR020056">
    <property type="entry name" value="Rbsml_bL25/Gln-tRNA_synth_N"/>
</dbReference>
<dbReference type="InterPro" id="IPR011035">
    <property type="entry name" value="Ribosomal_bL25/Gln-tRNA_synth"/>
</dbReference>
<dbReference type="GO" id="GO:0022625">
    <property type="term" value="C:cytosolic large ribosomal subunit"/>
    <property type="evidence" value="ECO:0007669"/>
    <property type="project" value="TreeGrafter"/>
</dbReference>
<keyword evidence="3 5" id="KW-0689">Ribosomal protein</keyword>
<dbReference type="GO" id="GO:0008097">
    <property type="term" value="F:5S rRNA binding"/>
    <property type="evidence" value="ECO:0007669"/>
    <property type="project" value="InterPro"/>
</dbReference>
<keyword evidence="1 5" id="KW-0699">rRNA-binding</keyword>
<keyword evidence="2 5" id="KW-0694">RNA-binding</keyword>